<dbReference type="Proteomes" id="UP000199373">
    <property type="component" value="Unassembled WGS sequence"/>
</dbReference>
<gene>
    <name evidence="4" type="ORF">SAMN04487850_0464</name>
</gene>
<dbReference type="PROSITE" id="PS50968">
    <property type="entry name" value="BIOTINYL_LIPOYL"/>
    <property type="match status" value="1"/>
</dbReference>
<dbReference type="InterPro" id="IPR001882">
    <property type="entry name" value="Biotin_BS"/>
</dbReference>
<organism evidence="4 5">
    <name type="scientific">Prevotella aff. ruminicola Tc2-24</name>
    <dbReference type="NCBI Taxonomy" id="81582"/>
    <lineage>
        <taxon>Bacteria</taxon>
        <taxon>Pseudomonadati</taxon>
        <taxon>Bacteroidota</taxon>
        <taxon>Bacteroidia</taxon>
        <taxon>Bacteroidales</taxon>
        <taxon>Prevotellaceae</taxon>
        <taxon>Prevotella</taxon>
    </lineage>
</organism>
<dbReference type="FunFam" id="2.40.50.100:FF:000003">
    <property type="entry name" value="Acetyl-CoA carboxylase biotin carboxyl carrier protein"/>
    <property type="match status" value="1"/>
</dbReference>
<feature type="region of interest" description="Disordered" evidence="2">
    <location>
        <begin position="37"/>
        <end position="66"/>
    </location>
</feature>
<dbReference type="CDD" id="cd06850">
    <property type="entry name" value="biotinyl_domain"/>
    <property type="match status" value="1"/>
</dbReference>
<dbReference type="RefSeq" id="WP_091899546.1">
    <property type="nucleotide sequence ID" value="NZ_FOIQ01000001.1"/>
</dbReference>
<proteinExistence type="predicted"/>
<dbReference type="InterPro" id="IPR050709">
    <property type="entry name" value="Biotin_Carboxyl_Carrier/Decarb"/>
</dbReference>
<feature type="domain" description="Lipoyl-binding" evidence="3">
    <location>
        <begin position="68"/>
        <end position="143"/>
    </location>
</feature>
<reference evidence="4 5" key="1">
    <citation type="submission" date="2016-10" db="EMBL/GenBank/DDBJ databases">
        <authorList>
            <person name="de Groot N.N."/>
        </authorList>
    </citation>
    <scope>NUCLEOTIDE SEQUENCE [LARGE SCALE GENOMIC DNA]</scope>
    <source>
        <strain evidence="4 5">TC2-24</strain>
    </source>
</reference>
<evidence type="ECO:0000256" key="1">
    <source>
        <dbReference type="ARBA" id="ARBA00023267"/>
    </source>
</evidence>
<evidence type="ECO:0000259" key="3">
    <source>
        <dbReference type="PROSITE" id="PS50968"/>
    </source>
</evidence>
<sequence>MKEYKYTINGNKYEVVVGDINDNIATLTVNGEEYTVEMEKQPEPEKKKPVVKAAAPAASSSDAPTANKAAVNKANAVKAPLPGVITDILVAEGDEVKAGDTVVVLEAMKMANNLTAEKNGKVTAVCVKIGESVMEDDALIVIE</sequence>
<keyword evidence="1" id="KW-0092">Biotin</keyword>
<name>A0A1I0M9Q0_9BACT</name>
<feature type="compositionally biased region" description="Basic and acidic residues" evidence="2">
    <location>
        <begin position="37"/>
        <end position="48"/>
    </location>
</feature>
<dbReference type="SUPFAM" id="SSF51230">
    <property type="entry name" value="Single hybrid motif"/>
    <property type="match status" value="1"/>
</dbReference>
<dbReference type="PANTHER" id="PTHR45266">
    <property type="entry name" value="OXALOACETATE DECARBOXYLASE ALPHA CHAIN"/>
    <property type="match status" value="1"/>
</dbReference>
<evidence type="ECO:0000313" key="4">
    <source>
        <dbReference type="EMBL" id="SEV85073.1"/>
    </source>
</evidence>
<accession>A0A1I0M9Q0</accession>
<evidence type="ECO:0000256" key="2">
    <source>
        <dbReference type="SAM" id="MobiDB-lite"/>
    </source>
</evidence>
<dbReference type="PANTHER" id="PTHR45266:SF3">
    <property type="entry name" value="OXALOACETATE DECARBOXYLASE ALPHA CHAIN"/>
    <property type="match status" value="1"/>
</dbReference>
<dbReference type="InterPro" id="IPR011053">
    <property type="entry name" value="Single_hybrid_motif"/>
</dbReference>
<dbReference type="EMBL" id="FOIQ01000001">
    <property type="protein sequence ID" value="SEV85073.1"/>
    <property type="molecule type" value="Genomic_DNA"/>
</dbReference>
<protein>
    <submittedName>
        <fullName evidence="4">Biotin-requiring enzyme</fullName>
    </submittedName>
</protein>
<dbReference type="Gene3D" id="2.40.50.100">
    <property type="match status" value="1"/>
</dbReference>
<dbReference type="AlphaFoldDB" id="A0A1I0M9Q0"/>
<dbReference type="InterPro" id="IPR000089">
    <property type="entry name" value="Biotin_lipoyl"/>
</dbReference>
<dbReference type="PROSITE" id="PS00188">
    <property type="entry name" value="BIOTIN"/>
    <property type="match status" value="1"/>
</dbReference>
<keyword evidence="5" id="KW-1185">Reference proteome</keyword>
<dbReference type="Pfam" id="PF00364">
    <property type="entry name" value="Biotin_lipoyl"/>
    <property type="match status" value="1"/>
</dbReference>
<evidence type="ECO:0000313" key="5">
    <source>
        <dbReference type="Proteomes" id="UP000199373"/>
    </source>
</evidence>